<keyword evidence="3 4" id="KW-0560">Oxidoreductase</keyword>
<organism evidence="6 7">
    <name type="scientific">Bremia lactucae</name>
    <name type="common">Lettuce downy mildew</name>
    <dbReference type="NCBI Taxonomy" id="4779"/>
    <lineage>
        <taxon>Eukaryota</taxon>
        <taxon>Sar</taxon>
        <taxon>Stramenopiles</taxon>
        <taxon>Oomycota</taxon>
        <taxon>Peronosporomycetes</taxon>
        <taxon>Peronosporales</taxon>
        <taxon>Peronosporaceae</taxon>
        <taxon>Bremia</taxon>
    </lineage>
</organism>
<evidence type="ECO:0000256" key="1">
    <source>
        <dbReference type="ARBA" id="ARBA00006926"/>
    </source>
</evidence>
<evidence type="ECO:0000256" key="5">
    <source>
        <dbReference type="SAM" id="MobiDB-lite"/>
    </source>
</evidence>
<evidence type="ECO:0000313" key="6">
    <source>
        <dbReference type="EMBL" id="TDH69522.1"/>
    </source>
</evidence>
<evidence type="ECO:0000256" key="2">
    <source>
        <dbReference type="ARBA" id="ARBA00022559"/>
    </source>
</evidence>
<reference evidence="6 7" key="1">
    <citation type="journal article" date="2021" name="Genome Biol.">
        <title>AFLAP: assembly-free linkage analysis pipeline using k-mers from genome sequencing data.</title>
        <authorList>
            <person name="Fletcher K."/>
            <person name="Zhang L."/>
            <person name="Gil J."/>
            <person name="Han R."/>
            <person name="Cavanaugh K."/>
            <person name="Michelmore R."/>
        </authorList>
    </citation>
    <scope>NUCLEOTIDE SEQUENCE [LARGE SCALE GENOMIC DNA]</scope>
    <source>
        <strain evidence="6 7">SF5</strain>
    </source>
</reference>
<dbReference type="PANTHER" id="PTHR11592">
    <property type="entry name" value="GLUTATHIONE PEROXIDASE"/>
    <property type="match status" value="1"/>
</dbReference>
<dbReference type="Proteomes" id="UP000294530">
    <property type="component" value="Unassembled WGS sequence"/>
</dbReference>
<comment type="similarity">
    <text evidence="1 4">Belongs to the glutathione peroxidase family.</text>
</comment>
<keyword evidence="2 4" id="KW-0575">Peroxidase</keyword>
<dbReference type="OrthoDB" id="446890at2759"/>
<sequence>MTIETRRRVLCHVLPLLTRRYSHTTQSTALATPSSSSFSLNSRGFSNVLEFKTLQPLHSLLTPRDFGGKAALIVNTASQCIYASQLQQLETIHKRYNAKGLVVVAVPSNDFGNTEPGTIETILQRYAALNVTFPIAAMAHVRGDTAHPFFRKIADKYSVSVAPTWNFDKFLVDSYGELRAVFPNDTEPLDVQVVTEIEEVLEDVRKDWEACEERSRVRDEEGRGSDDSRVKMDVKMDTLRS</sequence>
<dbReference type="InterPro" id="IPR036249">
    <property type="entry name" value="Thioredoxin-like_sf"/>
</dbReference>
<keyword evidence="7" id="KW-1185">Reference proteome</keyword>
<dbReference type="KEGG" id="blac:94346047"/>
<dbReference type="InterPro" id="IPR000889">
    <property type="entry name" value="Glutathione_peroxidase"/>
</dbReference>
<dbReference type="GO" id="GO:0004601">
    <property type="term" value="F:peroxidase activity"/>
    <property type="evidence" value="ECO:0007669"/>
    <property type="project" value="UniProtKB-KW"/>
</dbReference>
<dbReference type="GO" id="GO:0034599">
    <property type="term" value="P:cellular response to oxidative stress"/>
    <property type="evidence" value="ECO:0007669"/>
    <property type="project" value="TreeGrafter"/>
</dbReference>
<dbReference type="RefSeq" id="XP_067819021.1">
    <property type="nucleotide sequence ID" value="XM_067960376.1"/>
</dbReference>
<dbReference type="PROSITE" id="PS51355">
    <property type="entry name" value="GLUTATHIONE_PEROXID_3"/>
    <property type="match status" value="1"/>
</dbReference>
<dbReference type="GeneID" id="94346047"/>
<dbReference type="PRINTS" id="PR01011">
    <property type="entry name" value="GLUTPROXDASE"/>
</dbReference>
<evidence type="ECO:0000256" key="4">
    <source>
        <dbReference type="RuleBase" id="RU000499"/>
    </source>
</evidence>
<dbReference type="SUPFAM" id="SSF52833">
    <property type="entry name" value="Thioredoxin-like"/>
    <property type="match status" value="1"/>
</dbReference>
<dbReference type="EMBL" id="SHOA02000005">
    <property type="protein sequence ID" value="TDH69522.1"/>
    <property type="molecule type" value="Genomic_DNA"/>
</dbReference>
<dbReference type="Gene3D" id="3.40.30.10">
    <property type="entry name" value="Glutaredoxin"/>
    <property type="match status" value="1"/>
</dbReference>
<feature type="region of interest" description="Disordered" evidence="5">
    <location>
        <begin position="212"/>
        <end position="241"/>
    </location>
</feature>
<evidence type="ECO:0000256" key="3">
    <source>
        <dbReference type="ARBA" id="ARBA00023002"/>
    </source>
</evidence>
<comment type="caution">
    <text evidence="6">The sequence shown here is derived from an EMBL/GenBank/DDBJ whole genome shotgun (WGS) entry which is preliminary data.</text>
</comment>
<accession>A0A976FME8</accession>
<dbReference type="PANTHER" id="PTHR11592:SF78">
    <property type="entry name" value="GLUTATHIONE PEROXIDASE"/>
    <property type="match status" value="1"/>
</dbReference>
<name>A0A976FME8_BRELC</name>
<gene>
    <name evidence="6" type="ORF">CCR75_002278</name>
</gene>
<protein>
    <recommendedName>
        <fullName evidence="4">Glutathione peroxidase</fullName>
    </recommendedName>
</protein>
<dbReference type="AlphaFoldDB" id="A0A976FME8"/>
<proteinExistence type="inferred from homology"/>
<evidence type="ECO:0000313" key="7">
    <source>
        <dbReference type="Proteomes" id="UP000294530"/>
    </source>
</evidence>
<dbReference type="Pfam" id="PF00255">
    <property type="entry name" value="GSHPx"/>
    <property type="match status" value="1"/>
</dbReference>